<evidence type="ECO:0000256" key="5">
    <source>
        <dbReference type="ARBA" id="ARBA00022723"/>
    </source>
</evidence>
<dbReference type="InterPro" id="IPR034157">
    <property type="entry name" value="TOPRIM_TopoII"/>
</dbReference>
<dbReference type="FunFam" id="3.30.565.10:FF:000097">
    <property type="entry name" value="DNA topoisomerase 2"/>
    <property type="match status" value="1"/>
</dbReference>
<dbReference type="InterPro" id="IPR036890">
    <property type="entry name" value="HATPase_C_sf"/>
</dbReference>
<dbReference type="GO" id="GO:0000819">
    <property type="term" value="P:sister chromatid segregation"/>
    <property type="evidence" value="ECO:0007669"/>
    <property type="project" value="TreeGrafter"/>
</dbReference>
<dbReference type="GO" id="GO:0005524">
    <property type="term" value="F:ATP binding"/>
    <property type="evidence" value="ECO:0007669"/>
    <property type="project" value="UniProtKB-UniRule"/>
</dbReference>
<dbReference type="Gene3D" id="1.10.268.10">
    <property type="entry name" value="Topoisomerase, domain 3"/>
    <property type="match status" value="1"/>
</dbReference>
<dbReference type="InterPro" id="IPR006171">
    <property type="entry name" value="TOPRIM_dom"/>
</dbReference>
<dbReference type="EC" id="5.6.2.2" evidence="13"/>
<dbReference type="SUPFAM" id="SSF54211">
    <property type="entry name" value="Ribosomal protein S5 domain 2-like"/>
    <property type="match status" value="1"/>
</dbReference>
<dbReference type="FunFam" id="3.90.199.10:FF:000002">
    <property type="entry name" value="DNA topoisomerase 2"/>
    <property type="match status" value="1"/>
</dbReference>
<dbReference type="InterPro" id="IPR013760">
    <property type="entry name" value="Topo_IIA-like_dom_sf"/>
</dbReference>
<evidence type="ECO:0000313" key="17">
    <source>
        <dbReference type="EMBL" id="AAP83584.1"/>
    </source>
</evidence>
<dbReference type="InterPro" id="IPR050634">
    <property type="entry name" value="DNA_Topoisomerase_II"/>
</dbReference>
<feature type="active site" description="O-(5'-phospho-DNA)-tyrosine intermediate" evidence="12">
    <location>
        <position position="1121"/>
    </location>
</feature>
<feature type="compositionally biased region" description="Low complexity" evidence="14">
    <location>
        <begin position="128"/>
        <end position="144"/>
    </location>
</feature>
<feature type="compositionally biased region" description="Low complexity" evidence="14">
    <location>
        <begin position="101"/>
        <end position="120"/>
    </location>
</feature>
<feature type="region of interest" description="Disordered" evidence="14">
    <location>
        <begin position="43"/>
        <end position="245"/>
    </location>
</feature>
<evidence type="ECO:0000256" key="7">
    <source>
        <dbReference type="ARBA" id="ARBA00022840"/>
    </source>
</evidence>
<evidence type="ECO:0000256" key="9">
    <source>
        <dbReference type="ARBA" id="ARBA00023029"/>
    </source>
</evidence>
<dbReference type="Pfam" id="PF00204">
    <property type="entry name" value="DNA_gyraseB"/>
    <property type="match status" value="1"/>
</dbReference>
<dbReference type="CDD" id="cd16930">
    <property type="entry name" value="HATPase_TopII-like"/>
    <property type="match status" value="1"/>
</dbReference>
<feature type="region of interest" description="Disordered" evidence="14">
    <location>
        <begin position="269"/>
        <end position="314"/>
    </location>
</feature>
<evidence type="ECO:0000256" key="6">
    <source>
        <dbReference type="ARBA" id="ARBA00022741"/>
    </source>
</evidence>
<keyword evidence="11 12" id="KW-0413">Isomerase</keyword>
<keyword evidence="9 12" id="KW-0799">Topoisomerase</keyword>
<dbReference type="Pfam" id="PF00521">
    <property type="entry name" value="DNA_topoisoIV"/>
    <property type="match status" value="1"/>
</dbReference>
<dbReference type="InterPro" id="IPR002205">
    <property type="entry name" value="Topo_IIA_dom_A"/>
</dbReference>
<evidence type="ECO:0000256" key="1">
    <source>
        <dbReference type="ARBA" id="ARBA00000185"/>
    </source>
</evidence>
<dbReference type="Gene3D" id="3.90.199.10">
    <property type="entry name" value="Topoisomerase II, domain 5"/>
    <property type="match status" value="1"/>
</dbReference>
<dbReference type="PROSITE" id="PS50880">
    <property type="entry name" value="TOPRIM"/>
    <property type="match status" value="1"/>
</dbReference>
<keyword evidence="7 13" id="KW-0067">ATP-binding</keyword>
<dbReference type="Pfam" id="PF02518">
    <property type="entry name" value="HATPase_c"/>
    <property type="match status" value="1"/>
</dbReference>
<comment type="subunit">
    <text evidence="13">Homodimer.</text>
</comment>
<dbReference type="Gene3D" id="3.30.565.10">
    <property type="entry name" value="Histidine kinase-like ATPase, C-terminal domain"/>
    <property type="match status" value="1"/>
</dbReference>
<dbReference type="EMBL" id="AY319766">
    <property type="protein sequence ID" value="AAP83584.1"/>
    <property type="molecule type" value="mRNA"/>
</dbReference>
<dbReference type="PANTHER" id="PTHR10169">
    <property type="entry name" value="DNA TOPOISOMERASE/GYRASE"/>
    <property type="match status" value="1"/>
</dbReference>
<dbReference type="InterPro" id="IPR031660">
    <property type="entry name" value="TOPRIM_C"/>
</dbReference>
<feature type="compositionally biased region" description="Low complexity" evidence="14">
    <location>
        <begin position="189"/>
        <end position="200"/>
    </location>
</feature>
<dbReference type="InterPro" id="IPR013759">
    <property type="entry name" value="Topo_IIA_B_C"/>
</dbReference>
<dbReference type="SMART" id="SM00433">
    <property type="entry name" value="TOP2c"/>
    <property type="match status" value="1"/>
</dbReference>
<dbReference type="FunFam" id="3.40.50.670:FF:000001">
    <property type="entry name" value="DNA topoisomerase 2"/>
    <property type="match status" value="1"/>
</dbReference>
<dbReference type="Gene3D" id="3.30.1360.40">
    <property type="match status" value="1"/>
</dbReference>
<evidence type="ECO:0000256" key="3">
    <source>
        <dbReference type="ARBA" id="ARBA00001946"/>
    </source>
</evidence>
<dbReference type="InterPro" id="IPR001154">
    <property type="entry name" value="TopoII_euk"/>
</dbReference>
<dbReference type="Gene3D" id="3.30.230.10">
    <property type="match status" value="1"/>
</dbReference>
<keyword evidence="6 13" id="KW-0547">Nucleotide-binding</keyword>
<dbReference type="SMART" id="SM00434">
    <property type="entry name" value="TOP4c"/>
    <property type="match status" value="1"/>
</dbReference>
<evidence type="ECO:0000256" key="14">
    <source>
        <dbReference type="SAM" id="MobiDB-lite"/>
    </source>
</evidence>
<dbReference type="PANTHER" id="PTHR10169:SF49">
    <property type="entry name" value="DNA TOPOISOMERASE 2, MITOCHONDRIAL"/>
    <property type="match status" value="1"/>
</dbReference>
<dbReference type="PROSITE" id="PS52040">
    <property type="entry name" value="TOPO_IIA"/>
    <property type="match status" value="1"/>
</dbReference>
<evidence type="ECO:0000256" key="13">
    <source>
        <dbReference type="RuleBase" id="RU362094"/>
    </source>
</evidence>
<dbReference type="InterPro" id="IPR001241">
    <property type="entry name" value="Topo_IIA"/>
</dbReference>
<dbReference type="FunFam" id="3.30.230.10:FF:000008">
    <property type="entry name" value="DNA topoisomerase 2"/>
    <property type="match status" value="1"/>
</dbReference>
<evidence type="ECO:0000256" key="10">
    <source>
        <dbReference type="ARBA" id="ARBA00023125"/>
    </source>
</evidence>
<evidence type="ECO:0000256" key="8">
    <source>
        <dbReference type="ARBA" id="ARBA00022842"/>
    </source>
</evidence>
<evidence type="ECO:0000256" key="11">
    <source>
        <dbReference type="ARBA" id="ARBA00023235"/>
    </source>
</evidence>
<dbReference type="SUPFAM" id="SSF55874">
    <property type="entry name" value="ATPase domain of HSP90 chaperone/DNA topoisomerase II/histidine kinase"/>
    <property type="match status" value="1"/>
</dbReference>
<dbReference type="InterPro" id="IPR013758">
    <property type="entry name" value="Topo_IIA_A/C_ab"/>
</dbReference>
<comment type="similarity">
    <text evidence="4 13">Belongs to the type II topoisomerase family.</text>
</comment>
<dbReference type="GO" id="GO:0005634">
    <property type="term" value="C:nucleus"/>
    <property type="evidence" value="ECO:0007669"/>
    <property type="project" value="TreeGrafter"/>
</dbReference>
<feature type="compositionally biased region" description="Pro residues" evidence="14">
    <location>
        <begin position="66"/>
        <end position="86"/>
    </location>
</feature>
<dbReference type="Gene3D" id="3.40.50.670">
    <property type="match status" value="1"/>
</dbReference>
<keyword evidence="10 12" id="KW-0238">DNA-binding</keyword>
<gene>
    <name evidence="17" type="primary">TOP2</name>
</gene>
<sequence length="1498" mass="166607">MLHSSRSCPSPLSYYHFLPVLRSSPSSSCLSYTSKTWSLANQKYSTKKTSPQTGSAPPASKSIPFKPLPPHSSSLKPPPPVKPAVPPKLATPTSPHPKPAASPSKPAASPFKPAASNPPKTTAPPKPSASTLATATPSPKSAASLHSKPTTLPPKSVSPKSTISHSPKPAAPAAPPKSVTSPAEPINIPSPSSSPPLKSSTRSRKSKLPLATIISPTPQQELASEVDDVQLATESDDVQPITESYAAQLALEDDYVDPTFESGDVQFASESADVQPPASEQQSAHTKKRGKSKGTSTGDSTSAPAPTQLLDNNGQPVSVEEMYQKKTPVEHILLRPDSYIGSIQHTHQEQWVINESDGRMEYRECKYVPGLYKIFDEILVNAADNKQRDHKMNVLQVTIDPANNIISILNNGKGIPVQLHEKEKVYVPELVLGTLLTGSNFDDKIAKVTGGRNGFGAKLTNIFSTSFEVETADAARHKLYRQSWSENMSQRTEPSIEHYSGPKGSDYTRITFSPDLAKFNMQSLENGDILRLMKRRIYDMAACLPSVQVSLNGIPIPSGFDAYVSMYQPKDAQPLSNAEDGAQNEQEEHGEGAEGTEGEQPGKQPTKHPFVYAKINDRWQVAVGLTMLEGQFSQVSFVNSIATSKGGTHVNHVAEQVVKAIHERITKKYPDLDTRPAHIRNNLFVFVNCLIENPAFDSQTKDTLTTRPAHFGSACDLPDSFLKRIVAQVPIIDKVVGWAKLKQMAEFEKSSTRKPKDKAGIKAIPKLDDANFAGGPRSSECTLIITEGDSAKSLAVSGLSIVGRDKYGVFPLRGKLLNVRDQSPKRVMENEELKHLRMILGLTPGKEYRTAEDRAELRYGKVMLMTDQDHDGSHIKGLFVNFMIQFWPSLLEQDGFLEQFITPIVKAFHGAEVQTFYTTSEYEIWRSQLPDDQLSKWRIKYYKGLGTSSSQEAREYFKDLERHRIEFKWDDTTTTKMDMAFGKDETAQRKTWAAAIPKDWFVDYTVKNLTYSDFVDKELVQFCRAANARAIPSVVDGLKPGQRKVLYASFKRGLTQEMKVAQLAGYVAEHTAYHHGEESLHGTIVNMAQDFVGANNLPLLLPSGQFGTRLQGGKDAASARYIFTKLAPLTRTIFPDLDDPVLNYLEGDGDRIQPEFFAPIIPMVLVNGSEGLGMGWRTSIPMYNPTNLIDNLLRLLHNEPMEPLTPWYKGFKGSVELTPPFTFKTYGVIEPTKKEHIFKISELPVRKWTNDYKELLTTYVKPEKGKPTLKDFSEYNTDQKVDFEVTFPRGAEAKPIPQNAQDLLKLLRLESTFFMKMVLFDRHGAIKEYMDPLDIIRDFFEVRMEYYAKRKAAREKVLENEAKRLGDKLKFVKLVISGSLKLFGRSKAELRQDLVKSGLGNGYENLLSIALDDLTKEKTEQLAHAKQRKDAELAETRRTSAAAMWEHELRALRDKLDKAHEKKDEVEEGEGEGVKPSKAERKPKKKKSPPPEATEETG</sequence>
<dbReference type="CDD" id="cd03481">
    <property type="entry name" value="TopoIIA_Trans_ScTopoIIA"/>
    <property type="match status" value="1"/>
</dbReference>
<feature type="compositionally biased region" description="Low complexity" evidence="14">
    <location>
        <begin position="293"/>
        <end position="302"/>
    </location>
</feature>
<comment type="function">
    <text evidence="13">Control of topological states of DNA by transient breakage and subsequent rejoining of DNA strands. Topoisomerase II makes double-strand breaks.</text>
</comment>
<evidence type="ECO:0000256" key="12">
    <source>
        <dbReference type="PROSITE-ProRule" id="PRU01384"/>
    </source>
</evidence>
<dbReference type="GO" id="GO:0006265">
    <property type="term" value="P:DNA topological change"/>
    <property type="evidence" value="ECO:0007669"/>
    <property type="project" value="UniProtKB-UniRule"/>
</dbReference>
<comment type="cofactor">
    <cofactor evidence="2">
        <name>Ca(2+)</name>
        <dbReference type="ChEBI" id="CHEBI:29108"/>
    </cofactor>
</comment>
<dbReference type="InterPro" id="IPR018522">
    <property type="entry name" value="TopoIIA_CS"/>
</dbReference>
<dbReference type="GO" id="GO:0046872">
    <property type="term" value="F:metal ion binding"/>
    <property type="evidence" value="ECO:0007669"/>
    <property type="project" value="UniProtKB-KW"/>
</dbReference>
<evidence type="ECO:0000259" key="15">
    <source>
        <dbReference type="PROSITE" id="PS50880"/>
    </source>
</evidence>
<comment type="cofactor">
    <cofactor evidence="3">
        <name>Mg(2+)</name>
        <dbReference type="ChEBI" id="CHEBI:18420"/>
    </cofactor>
</comment>
<feature type="domain" description="Toprim" evidence="15">
    <location>
        <begin position="781"/>
        <end position="911"/>
    </location>
</feature>
<evidence type="ECO:0000256" key="4">
    <source>
        <dbReference type="ARBA" id="ARBA00011080"/>
    </source>
</evidence>
<feature type="domain" description="Topo IIA-type catalytic" evidence="16">
    <location>
        <begin position="1031"/>
        <end position="1449"/>
    </location>
</feature>
<dbReference type="GO" id="GO:0000712">
    <property type="term" value="P:resolution of meiotic recombination intermediates"/>
    <property type="evidence" value="ECO:0007669"/>
    <property type="project" value="TreeGrafter"/>
</dbReference>
<dbReference type="InterPro" id="IPR014721">
    <property type="entry name" value="Ribsml_uS5_D2-typ_fold_subgr"/>
</dbReference>
<feature type="compositionally biased region" description="Basic and acidic residues" evidence="14">
    <location>
        <begin position="1456"/>
        <end position="1465"/>
    </location>
</feature>
<accession>Q7YZS4</accession>
<keyword evidence="5" id="KW-0479">Metal-binding</keyword>
<keyword evidence="8" id="KW-0460">Magnesium</keyword>
<feature type="compositionally biased region" description="Polar residues" evidence="14">
    <location>
        <begin position="43"/>
        <end position="55"/>
    </location>
</feature>
<dbReference type="InterPro" id="IPR020568">
    <property type="entry name" value="Ribosomal_Su5_D2-typ_SF"/>
</dbReference>
<evidence type="ECO:0000256" key="2">
    <source>
        <dbReference type="ARBA" id="ARBA00001913"/>
    </source>
</evidence>
<evidence type="ECO:0000259" key="16">
    <source>
        <dbReference type="PROSITE" id="PS52040"/>
    </source>
</evidence>
<feature type="compositionally biased region" description="Polar residues" evidence="14">
    <location>
        <begin position="303"/>
        <end position="314"/>
    </location>
</feature>
<dbReference type="PRINTS" id="PR00418">
    <property type="entry name" value="TPI2FAMILY"/>
</dbReference>
<protein>
    <recommendedName>
        <fullName evidence="13">DNA topoisomerase 2</fullName>
        <ecNumber evidence="13">5.6.2.2</ecNumber>
    </recommendedName>
</protein>
<organism evidence="17">
    <name type="scientific">Physarum polycephalum</name>
    <name type="common">Many-headed slime mold</name>
    <name type="synonym">Badhamia polycephala</name>
    <dbReference type="NCBI Taxonomy" id="5791"/>
    <lineage>
        <taxon>Eukaryota</taxon>
        <taxon>Amoebozoa</taxon>
        <taxon>Evosea</taxon>
        <taxon>Eumycetozoa</taxon>
        <taxon>Myxogastria</taxon>
        <taxon>Myxogastromycetidae</taxon>
        <taxon>Physariida</taxon>
        <taxon>Physaraceae</taxon>
        <taxon>Physarum</taxon>
    </lineage>
</organism>
<dbReference type="SUPFAM" id="SSF56719">
    <property type="entry name" value="Type II DNA topoisomerase"/>
    <property type="match status" value="1"/>
</dbReference>
<dbReference type="CDD" id="cd03365">
    <property type="entry name" value="TOPRIM_TopoIIA"/>
    <property type="match status" value="1"/>
</dbReference>
<dbReference type="InterPro" id="IPR013506">
    <property type="entry name" value="Topo_IIA_bsu_dom2"/>
</dbReference>
<reference evidence="17" key="1">
    <citation type="journal article" date="2004" name="Gene">
        <title>An atypical topoisomerase II sequence from the slime mold Physarum polycephalum.</title>
        <authorList>
            <person name="Hugodot Y."/>
            <person name="Dutertre M."/>
            <person name="Duguet M."/>
        </authorList>
    </citation>
    <scope>NUCLEOTIDE SEQUENCE</scope>
    <source>
        <strain evidence="17">M3CIV</strain>
    </source>
</reference>
<dbReference type="GO" id="GO:0003677">
    <property type="term" value="F:DNA binding"/>
    <property type="evidence" value="ECO:0007669"/>
    <property type="project" value="UniProtKB-UniRule"/>
</dbReference>
<dbReference type="PRINTS" id="PR01158">
    <property type="entry name" value="TOPISMRASEII"/>
</dbReference>
<proteinExistence type="evidence at transcript level"/>
<name>Q7YZS4_PHYPO</name>
<dbReference type="Pfam" id="PF16898">
    <property type="entry name" value="TOPRIM_C"/>
    <property type="match status" value="1"/>
</dbReference>
<dbReference type="PROSITE" id="PS00177">
    <property type="entry name" value="TOPOISOMERASE_II"/>
    <property type="match status" value="1"/>
</dbReference>
<feature type="region of interest" description="Disordered" evidence="14">
    <location>
        <begin position="1456"/>
        <end position="1498"/>
    </location>
</feature>
<dbReference type="GO" id="GO:0003918">
    <property type="term" value="F:DNA topoisomerase type II (double strand cut, ATP-hydrolyzing) activity"/>
    <property type="evidence" value="ECO:0007669"/>
    <property type="project" value="UniProtKB-UniRule"/>
</dbReference>
<dbReference type="Pfam" id="PF01751">
    <property type="entry name" value="Toprim"/>
    <property type="match status" value="1"/>
</dbReference>
<feature type="region of interest" description="Disordered" evidence="14">
    <location>
        <begin position="572"/>
        <end position="608"/>
    </location>
</feature>
<comment type="catalytic activity">
    <reaction evidence="1 12 13">
        <text>ATP-dependent breakage, passage and rejoining of double-stranded DNA.</text>
        <dbReference type="EC" id="5.6.2.2"/>
    </reaction>
</comment>
<dbReference type="InterPro" id="IPR013757">
    <property type="entry name" value="Topo_IIA_A_a_sf"/>
</dbReference>
<dbReference type="InterPro" id="IPR003594">
    <property type="entry name" value="HATPase_dom"/>
</dbReference>
<dbReference type="Gene3D" id="3.30.1490.30">
    <property type="match status" value="1"/>
</dbReference>